<protein>
    <submittedName>
        <fullName evidence="1">Uncharacterized protein</fullName>
    </submittedName>
</protein>
<comment type="caution">
    <text evidence="1">The sequence shown here is derived from an EMBL/GenBank/DDBJ whole genome shotgun (WGS) entry which is preliminary data.</text>
</comment>
<organism evidence="1 2">
    <name type="scientific">Erythroxylum novogranatense</name>
    <dbReference type="NCBI Taxonomy" id="1862640"/>
    <lineage>
        <taxon>Eukaryota</taxon>
        <taxon>Viridiplantae</taxon>
        <taxon>Streptophyta</taxon>
        <taxon>Embryophyta</taxon>
        <taxon>Tracheophyta</taxon>
        <taxon>Spermatophyta</taxon>
        <taxon>Magnoliopsida</taxon>
        <taxon>eudicotyledons</taxon>
        <taxon>Gunneridae</taxon>
        <taxon>Pentapetalae</taxon>
        <taxon>rosids</taxon>
        <taxon>fabids</taxon>
        <taxon>Malpighiales</taxon>
        <taxon>Erythroxylaceae</taxon>
        <taxon>Erythroxylum</taxon>
    </lineage>
</organism>
<name>A0AAV8T5U3_9ROSI</name>
<keyword evidence="2" id="KW-1185">Reference proteome</keyword>
<sequence>MESESGSSYISRSITCKSMAQMNPPFVLLLVVTSVLLPAAIQPSAALSFSFSQYKTAVSLSHSLLTRVSNLRAARGDVSGSNRAKLIAQQLERGLGLGFWGFAWSAGWDYLKNYSWRELDYREAFSAVSDLNELMQLLGELTRAESDTERAAWISRKYSNVLRVSKSVLYRLLKLFRQSGALREVVKTVETEVVEGGLLRDCLELGSNDLKGLLEIVKDMASQSYSNTDYTTRSDL</sequence>
<evidence type="ECO:0000313" key="1">
    <source>
        <dbReference type="EMBL" id="KAJ8761953.1"/>
    </source>
</evidence>
<reference evidence="1 2" key="1">
    <citation type="submission" date="2021-09" db="EMBL/GenBank/DDBJ databases">
        <title>Genomic insights and catalytic innovation underlie evolution of tropane alkaloids biosynthesis.</title>
        <authorList>
            <person name="Wang Y.-J."/>
            <person name="Tian T."/>
            <person name="Huang J.-P."/>
            <person name="Huang S.-X."/>
        </authorList>
    </citation>
    <scope>NUCLEOTIDE SEQUENCE [LARGE SCALE GENOMIC DNA]</scope>
    <source>
        <strain evidence="1">KIB-2018</strain>
        <tissue evidence="1">Leaf</tissue>
    </source>
</reference>
<gene>
    <name evidence="1" type="ORF">K2173_006555</name>
</gene>
<dbReference type="PANTHER" id="PTHR36806">
    <property type="entry name" value="ADENINE PHOSPHORIBOSYLTRANSFERASE"/>
    <property type="match status" value="1"/>
</dbReference>
<dbReference type="AlphaFoldDB" id="A0AAV8T5U3"/>
<dbReference type="Proteomes" id="UP001159364">
    <property type="component" value="Linkage Group LG06"/>
</dbReference>
<evidence type="ECO:0000313" key="2">
    <source>
        <dbReference type="Proteomes" id="UP001159364"/>
    </source>
</evidence>
<proteinExistence type="predicted"/>
<accession>A0AAV8T5U3</accession>
<dbReference type="EMBL" id="JAIWQS010000006">
    <property type="protein sequence ID" value="KAJ8761953.1"/>
    <property type="molecule type" value="Genomic_DNA"/>
</dbReference>